<keyword evidence="2" id="KW-1185">Reference proteome</keyword>
<evidence type="ECO:0000313" key="2">
    <source>
        <dbReference type="Proteomes" id="UP001054945"/>
    </source>
</evidence>
<dbReference type="AlphaFoldDB" id="A0AAV4TE70"/>
<dbReference type="EMBL" id="BPLR01011136">
    <property type="protein sequence ID" value="GIY44395.1"/>
    <property type="molecule type" value="Genomic_DNA"/>
</dbReference>
<accession>A0AAV4TE70</accession>
<reference evidence="1 2" key="1">
    <citation type="submission" date="2021-06" db="EMBL/GenBank/DDBJ databases">
        <title>Caerostris extrusa draft genome.</title>
        <authorList>
            <person name="Kono N."/>
            <person name="Arakawa K."/>
        </authorList>
    </citation>
    <scope>NUCLEOTIDE SEQUENCE [LARGE SCALE GENOMIC DNA]</scope>
</reference>
<dbReference type="Proteomes" id="UP001054945">
    <property type="component" value="Unassembled WGS sequence"/>
</dbReference>
<name>A0AAV4TE70_CAEEX</name>
<organism evidence="1 2">
    <name type="scientific">Caerostris extrusa</name>
    <name type="common">Bark spider</name>
    <name type="synonym">Caerostris bankana</name>
    <dbReference type="NCBI Taxonomy" id="172846"/>
    <lineage>
        <taxon>Eukaryota</taxon>
        <taxon>Metazoa</taxon>
        <taxon>Ecdysozoa</taxon>
        <taxon>Arthropoda</taxon>
        <taxon>Chelicerata</taxon>
        <taxon>Arachnida</taxon>
        <taxon>Araneae</taxon>
        <taxon>Araneomorphae</taxon>
        <taxon>Entelegynae</taxon>
        <taxon>Araneoidea</taxon>
        <taxon>Araneidae</taxon>
        <taxon>Caerostris</taxon>
    </lineage>
</organism>
<comment type="caution">
    <text evidence="1">The sequence shown here is derived from an EMBL/GenBank/DDBJ whole genome shotgun (WGS) entry which is preliminary data.</text>
</comment>
<evidence type="ECO:0000313" key="1">
    <source>
        <dbReference type="EMBL" id="GIY44395.1"/>
    </source>
</evidence>
<sequence>MTHRTFAIHPASIYLRSLYFNSAFICYSPEGFQTFPDFLQRIFILLVDIRDHISSFSHLLSNRKRNKPLHYYPISSPRTPFYSSNRWTDVGLIYWF</sequence>
<gene>
    <name evidence="1" type="ORF">CEXT_20301</name>
</gene>
<proteinExistence type="predicted"/>
<protein>
    <submittedName>
        <fullName evidence="1">Uncharacterized protein</fullName>
    </submittedName>
</protein>